<sequence length="148" mass="16779">SSGIEVNKACYDAFASMKKDRKYKFVIFKISDDFKEVVVDSTSLDDLKDKDGKVIPQKEDPFEEFVLRLPENSSRFAVFDYTKEPTVYNKLLFVSWAPDTASIKSKMLHASTKATFREGLNGIAVDIQATDSSEVTHDVVMEKLKPRI</sequence>
<evidence type="ECO:0000256" key="1">
    <source>
        <dbReference type="ARBA" id="ARBA00004109"/>
    </source>
</evidence>
<comment type="caution">
    <text evidence="7">The sequence shown here is derived from an EMBL/GenBank/DDBJ whole genome shotgun (WGS) entry which is preliminary data.</text>
</comment>
<comment type="similarity">
    <text evidence="2">Belongs to the actin-binding proteins ADF family.</text>
</comment>
<reference evidence="7" key="1">
    <citation type="submission" date="2022-07" db="EMBL/GenBank/DDBJ databases">
        <title>Phylogenomic reconstructions and comparative analyses of Kickxellomycotina fungi.</title>
        <authorList>
            <person name="Reynolds N.K."/>
            <person name="Stajich J.E."/>
            <person name="Barry K."/>
            <person name="Grigoriev I.V."/>
            <person name="Crous P."/>
            <person name="Smith M.E."/>
        </authorList>
    </citation>
    <scope>NUCLEOTIDE SEQUENCE</scope>
    <source>
        <strain evidence="7">NRRL 1565</strain>
    </source>
</reference>
<dbReference type="PROSITE" id="PS51263">
    <property type="entry name" value="ADF_H"/>
    <property type="match status" value="1"/>
</dbReference>
<dbReference type="GO" id="GO:0015629">
    <property type="term" value="C:actin cytoskeleton"/>
    <property type="evidence" value="ECO:0007669"/>
    <property type="project" value="InterPro"/>
</dbReference>
<dbReference type="InterPro" id="IPR017904">
    <property type="entry name" value="ADF/Cofilin"/>
</dbReference>
<dbReference type="Pfam" id="PF00241">
    <property type="entry name" value="Cofilin_ADF"/>
    <property type="match status" value="1"/>
</dbReference>
<dbReference type="SUPFAM" id="SSF55753">
    <property type="entry name" value="Actin depolymerizing proteins"/>
    <property type="match status" value="1"/>
</dbReference>
<evidence type="ECO:0000313" key="8">
    <source>
        <dbReference type="Proteomes" id="UP001140094"/>
    </source>
</evidence>
<evidence type="ECO:0000256" key="2">
    <source>
        <dbReference type="ARBA" id="ARBA00006844"/>
    </source>
</evidence>
<feature type="non-terminal residue" evidence="7">
    <location>
        <position position="1"/>
    </location>
</feature>
<name>A0A9W8HZB4_9FUNG</name>
<feature type="domain" description="ADF-H" evidence="6">
    <location>
        <begin position="1"/>
        <end position="145"/>
    </location>
</feature>
<evidence type="ECO:0000256" key="5">
    <source>
        <dbReference type="ARBA" id="ARBA00032427"/>
    </source>
</evidence>
<keyword evidence="4" id="KW-0009">Actin-binding</keyword>
<comment type="subcellular location">
    <subcellularLocation>
        <location evidence="1">Nucleus matrix</location>
    </subcellularLocation>
</comment>
<accession>A0A9W8HZB4</accession>
<keyword evidence="8" id="KW-1185">Reference proteome</keyword>
<dbReference type="AlphaFoldDB" id="A0A9W8HZB4"/>
<evidence type="ECO:0000256" key="3">
    <source>
        <dbReference type="ARBA" id="ARBA00015630"/>
    </source>
</evidence>
<organism evidence="7 8">
    <name type="scientific">Coemansia guatemalensis</name>
    <dbReference type="NCBI Taxonomy" id="2761395"/>
    <lineage>
        <taxon>Eukaryota</taxon>
        <taxon>Fungi</taxon>
        <taxon>Fungi incertae sedis</taxon>
        <taxon>Zoopagomycota</taxon>
        <taxon>Kickxellomycotina</taxon>
        <taxon>Kickxellomycetes</taxon>
        <taxon>Kickxellales</taxon>
        <taxon>Kickxellaceae</taxon>
        <taxon>Coemansia</taxon>
    </lineage>
</organism>
<gene>
    <name evidence="7" type="ORF">H4R20_000348</name>
</gene>
<evidence type="ECO:0000313" key="7">
    <source>
        <dbReference type="EMBL" id="KAJ2809108.1"/>
    </source>
</evidence>
<evidence type="ECO:0000259" key="6">
    <source>
        <dbReference type="PROSITE" id="PS51263"/>
    </source>
</evidence>
<dbReference type="PANTHER" id="PTHR11913">
    <property type="entry name" value="COFILIN-RELATED"/>
    <property type="match status" value="1"/>
</dbReference>
<protein>
    <recommendedName>
        <fullName evidence="3">Cofilin</fullName>
    </recommendedName>
    <alternativeName>
        <fullName evidence="5">Actin-depolymerizing factor 1</fullName>
    </alternativeName>
</protein>
<dbReference type="GO" id="GO:0030042">
    <property type="term" value="P:actin filament depolymerization"/>
    <property type="evidence" value="ECO:0007669"/>
    <property type="project" value="InterPro"/>
</dbReference>
<evidence type="ECO:0000256" key="4">
    <source>
        <dbReference type="ARBA" id="ARBA00023203"/>
    </source>
</evidence>
<dbReference type="EMBL" id="JANBUO010000010">
    <property type="protein sequence ID" value="KAJ2809108.1"/>
    <property type="molecule type" value="Genomic_DNA"/>
</dbReference>
<dbReference type="InterPro" id="IPR002108">
    <property type="entry name" value="ADF-H"/>
</dbReference>
<dbReference type="Proteomes" id="UP001140094">
    <property type="component" value="Unassembled WGS sequence"/>
</dbReference>
<dbReference type="InterPro" id="IPR029006">
    <property type="entry name" value="ADF-H/Gelsolin-like_dom_sf"/>
</dbReference>
<dbReference type="CDD" id="cd11286">
    <property type="entry name" value="ADF_cofilin_like"/>
    <property type="match status" value="1"/>
</dbReference>
<proteinExistence type="inferred from homology"/>
<dbReference type="SMART" id="SM00102">
    <property type="entry name" value="ADF"/>
    <property type="match status" value="1"/>
</dbReference>
<dbReference type="Gene3D" id="3.40.20.10">
    <property type="entry name" value="Severin"/>
    <property type="match status" value="1"/>
</dbReference>
<dbReference type="GO" id="GO:0003779">
    <property type="term" value="F:actin binding"/>
    <property type="evidence" value="ECO:0007669"/>
    <property type="project" value="UniProtKB-KW"/>
</dbReference>
<dbReference type="GO" id="GO:0016363">
    <property type="term" value="C:nuclear matrix"/>
    <property type="evidence" value="ECO:0007669"/>
    <property type="project" value="UniProtKB-SubCell"/>
</dbReference>
<dbReference type="OrthoDB" id="10249245at2759"/>